<protein>
    <submittedName>
        <fullName evidence="1">Uncharacterized protein</fullName>
    </submittedName>
</protein>
<keyword evidence="2" id="KW-1185">Reference proteome</keyword>
<gene>
    <name evidence="1" type="ORF">C1645_827721</name>
</gene>
<dbReference type="Proteomes" id="UP000265703">
    <property type="component" value="Unassembled WGS sequence"/>
</dbReference>
<proteinExistence type="predicted"/>
<sequence>MGRESSNSSFPIGLLVFGLILKSRNQFLWILQVLWSELKRKNGSRYFQFDTGIKKVLPFEISIFEYLFISHTTLDIRI</sequence>
<dbReference type="EMBL" id="QKYT01000306">
    <property type="protein sequence ID" value="RIA87500.1"/>
    <property type="molecule type" value="Genomic_DNA"/>
</dbReference>
<evidence type="ECO:0000313" key="2">
    <source>
        <dbReference type="Proteomes" id="UP000265703"/>
    </source>
</evidence>
<organism evidence="1 2">
    <name type="scientific">Glomus cerebriforme</name>
    <dbReference type="NCBI Taxonomy" id="658196"/>
    <lineage>
        <taxon>Eukaryota</taxon>
        <taxon>Fungi</taxon>
        <taxon>Fungi incertae sedis</taxon>
        <taxon>Mucoromycota</taxon>
        <taxon>Glomeromycotina</taxon>
        <taxon>Glomeromycetes</taxon>
        <taxon>Glomerales</taxon>
        <taxon>Glomeraceae</taxon>
        <taxon>Glomus</taxon>
    </lineage>
</organism>
<evidence type="ECO:0000313" key="1">
    <source>
        <dbReference type="EMBL" id="RIA87500.1"/>
    </source>
</evidence>
<dbReference type="AlphaFoldDB" id="A0A397SMS4"/>
<accession>A0A397SMS4</accession>
<reference evidence="1 2" key="1">
    <citation type="submission" date="2018-06" db="EMBL/GenBank/DDBJ databases">
        <title>Comparative genomics reveals the genomic features of Rhizophagus irregularis, R. cerebriforme, R. diaphanum and Gigaspora rosea, and their symbiotic lifestyle signature.</title>
        <authorList>
            <person name="Morin E."/>
            <person name="San Clemente H."/>
            <person name="Chen E.C.H."/>
            <person name="De La Providencia I."/>
            <person name="Hainaut M."/>
            <person name="Kuo A."/>
            <person name="Kohler A."/>
            <person name="Murat C."/>
            <person name="Tang N."/>
            <person name="Roy S."/>
            <person name="Loubradou J."/>
            <person name="Henrissat B."/>
            <person name="Grigoriev I.V."/>
            <person name="Corradi N."/>
            <person name="Roux C."/>
            <person name="Martin F.M."/>
        </authorList>
    </citation>
    <scope>NUCLEOTIDE SEQUENCE [LARGE SCALE GENOMIC DNA]</scope>
    <source>
        <strain evidence="1 2">DAOM 227022</strain>
    </source>
</reference>
<name>A0A397SMS4_9GLOM</name>
<comment type="caution">
    <text evidence="1">The sequence shown here is derived from an EMBL/GenBank/DDBJ whole genome shotgun (WGS) entry which is preliminary data.</text>
</comment>